<dbReference type="GO" id="GO:0005886">
    <property type="term" value="C:plasma membrane"/>
    <property type="evidence" value="ECO:0007669"/>
    <property type="project" value="UniProtKB-SubCell"/>
</dbReference>
<dbReference type="PANTHER" id="PTHR34697">
    <property type="entry name" value="PHOSPHATIDYLGLYCEROL LYSYLTRANSFERASE"/>
    <property type="match status" value="1"/>
</dbReference>
<dbReference type="InterPro" id="IPR051211">
    <property type="entry name" value="PG_lysyltransferase"/>
</dbReference>
<keyword evidence="2" id="KW-1003">Cell membrane</keyword>
<dbReference type="GeneID" id="54289516"/>
<dbReference type="RefSeq" id="XP_033379147.1">
    <property type="nucleotide sequence ID" value="XM_033532119.1"/>
</dbReference>
<feature type="compositionally biased region" description="Polar residues" evidence="6">
    <location>
        <begin position="12"/>
        <end position="26"/>
    </location>
</feature>
<keyword evidence="4" id="KW-1133">Transmembrane helix</keyword>
<evidence type="ECO:0000259" key="7">
    <source>
        <dbReference type="Pfam" id="PF09924"/>
    </source>
</evidence>
<evidence type="ECO:0000256" key="3">
    <source>
        <dbReference type="ARBA" id="ARBA00022692"/>
    </source>
</evidence>
<gene>
    <name evidence="8" type="ORF">BU24DRAFT_46343</name>
</gene>
<evidence type="ECO:0000256" key="4">
    <source>
        <dbReference type="ARBA" id="ARBA00022989"/>
    </source>
</evidence>
<evidence type="ECO:0000256" key="6">
    <source>
        <dbReference type="SAM" id="MobiDB-lite"/>
    </source>
</evidence>
<protein>
    <recommendedName>
        <fullName evidence="7">Phosphatidylglycerol lysyltransferase C-terminal domain-containing protein</fullName>
    </recommendedName>
</protein>
<accession>A0A6A5XCV2</accession>
<name>A0A6A5XCV2_9PLEO</name>
<evidence type="ECO:0000256" key="1">
    <source>
        <dbReference type="ARBA" id="ARBA00004651"/>
    </source>
</evidence>
<feature type="domain" description="Phosphatidylglycerol lysyltransferase C-terminal" evidence="7">
    <location>
        <begin position="142"/>
        <end position="430"/>
    </location>
</feature>
<sequence length="477" mass="53179">MDAAAKMKQHKTLTSVKSPGNNSVSNARRDFFDDLGSQLKAMLKATHIQRNVSSPVPVQSHSSLKSMGMSEVNFATIVLGIATQQIMSYALPRTTQMDEKEPRNALPTYTTSIPPPPYCLRPSPEVPSSRASLESLLSRYSQVAHMVLTDASYAVFITREVPGAICYKVHNDLAVICGDPLCEPYLFDSVLREFQLETGRSTRQMAFLGMSETFKQFAIDKQWVSINFGIERTLNPVTNPILSGACSKRIYAQARQLLDPQRGGLELAMYDPAHEQNDQLESAIMDIYNQWHLSREDSSKVQSYLTLFDFRSYPGEIFYIYIKDKDGRIHGFGGLRKLGKNQGYHLDPCVEAVDAQRGTADLIVVASMSLLKTLGIGCLSLGYEPVADINNMTGTSKLTSQVLGTLYQRLNDSLQLEGKRKHNDRFKPDDAQNANLYLVFPTKRLPRLQQLLAVLATVHLDIQNSRGIASALGFRFP</sequence>
<evidence type="ECO:0000256" key="5">
    <source>
        <dbReference type="ARBA" id="ARBA00023136"/>
    </source>
</evidence>
<reference evidence="8" key="1">
    <citation type="journal article" date="2020" name="Stud. Mycol.">
        <title>101 Dothideomycetes genomes: a test case for predicting lifestyles and emergence of pathogens.</title>
        <authorList>
            <person name="Haridas S."/>
            <person name="Albert R."/>
            <person name="Binder M."/>
            <person name="Bloem J."/>
            <person name="Labutti K."/>
            <person name="Salamov A."/>
            <person name="Andreopoulos B."/>
            <person name="Baker S."/>
            <person name="Barry K."/>
            <person name="Bills G."/>
            <person name="Bluhm B."/>
            <person name="Cannon C."/>
            <person name="Castanera R."/>
            <person name="Culley D."/>
            <person name="Daum C."/>
            <person name="Ezra D."/>
            <person name="Gonzalez J."/>
            <person name="Henrissat B."/>
            <person name="Kuo A."/>
            <person name="Liang C."/>
            <person name="Lipzen A."/>
            <person name="Lutzoni F."/>
            <person name="Magnuson J."/>
            <person name="Mondo S."/>
            <person name="Nolan M."/>
            <person name="Ohm R."/>
            <person name="Pangilinan J."/>
            <person name="Park H.-J."/>
            <person name="Ramirez L."/>
            <person name="Alfaro M."/>
            <person name="Sun H."/>
            <person name="Tritt A."/>
            <person name="Yoshinaga Y."/>
            <person name="Zwiers L.-H."/>
            <person name="Turgeon B."/>
            <person name="Goodwin S."/>
            <person name="Spatafora J."/>
            <person name="Crous P."/>
            <person name="Grigoriev I."/>
        </authorList>
    </citation>
    <scope>NUCLEOTIDE SEQUENCE</scope>
    <source>
        <strain evidence="8">CBS 175.79</strain>
    </source>
</reference>
<evidence type="ECO:0000313" key="8">
    <source>
        <dbReference type="EMBL" id="KAF2010808.1"/>
    </source>
</evidence>
<evidence type="ECO:0000313" key="9">
    <source>
        <dbReference type="Proteomes" id="UP000799778"/>
    </source>
</evidence>
<keyword evidence="5" id="KW-0472">Membrane</keyword>
<dbReference type="PANTHER" id="PTHR34697:SF2">
    <property type="entry name" value="PHOSPHATIDYLGLYCEROL LYSYLTRANSFERASE"/>
    <property type="match status" value="1"/>
</dbReference>
<keyword evidence="9" id="KW-1185">Reference proteome</keyword>
<dbReference type="Proteomes" id="UP000799778">
    <property type="component" value="Unassembled WGS sequence"/>
</dbReference>
<dbReference type="AlphaFoldDB" id="A0A6A5XCV2"/>
<evidence type="ECO:0000256" key="2">
    <source>
        <dbReference type="ARBA" id="ARBA00022475"/>
    </source>
</evidence>
<comment type="subcellular location">
    <subcellularLocation>
        <location evidence="1">Cell membrane</location>
        <topology evidence="1">Multi-pass membrane protein</topology>
    </subcellularLocation>
</comment>
<dbReference type="OrthoDB" id="5421852at2759"/>
<dbReference type="GO" id="GO:0016755">
    <property type="term" value="F:aminoacyltransferase activity"/>
    <property type="evidence" value="ECO:0007669"/>
    <property type="project" value="TreeGrafter"/>
</dbReference>
<dbReference type="InterPro" id="IPR024320">
    <property type="entry name" value="LPG_synthase_C"/>
</dbReference>
<feature type="region of interest" description="Disordered" evidence="6">
    <location>
        <begin position="1"/>
        <end position="28"/>
    </location>
</feature>
<dbReference type="GO" id="GO:0055091">
    <property type="term" value="P:phospholipid homeostasis"/>
    <property type="evidence" value="ECO:0007669"/>
    <property type="project" value="TreeGrafter"/>
</dbReference>
<organism evidence="8 9">
    <name type="scientific">Aaosphaeria arxii CBS 175.79</name>
    <dbReference type="NCBI Taxonomy" id="1450172"/>
    <lineage>
        <taxon>Eukaryota</taxon>
        <taxon>Fungi</taxon>
        <taxon>Dikarya</taxon>
        <taxon>Ascomycota</taxon>
        <taxon>Pezizomycotina</taxon>
        <taxon>Dothideomycetes</taxon>
        <taxon>Pleosporomycetidae</taxon>
        <taxon>Pleosporales</taxon>
        <taxon>Pleosporales incertae sedis</taxon>
        <taxon>Aaosphaeria</taxon>
    </lineage>
</organism>
<proteinExistence type="predicted"/>
<dbReference type="EMBL" id="ML978075">
    <property type="protein sequence ID" value="KAF2010808.1"/>
    <property type="molecule type" value="Genomic_DNA"/>
</dbReference>
<dbReference type="Pfam" id="PF09924">
    <property type="entry name" value="LPG_synthase_C"/>
    <property type="match status" value="1"/>
</dbReference>
<keyword evidence="3" id="KW-0812">Transmembrane</keyword>